<dbReference type="SUPFAM" id="SSF75304">
    <property type="entry name" value="Amidase signature (AS) enzymes"/>
    <property type="match status" value="1"/>
</dbReference>
<sequence length="478" mass="51520">MTKSLSTIMRLISSKSLSSERLVNDSIISIKANNPSVNAFSFTDFEGALEAARACDQEAKKDSWRGPLHGIPVAVKDLFLTKGVPSKRGSAAFKDFVPTVDSVIVERIEKAGAIMIGKTTTTELGWSGASTSELYGDTRNPWNLRLTSGGSSSGSAAAVAAKMVPFSLGSDGGGSVRIPASFCGIFSMKGSLGRIPVYPQSATEMLSHAGPLTNTAEDSTILFNILKGSDARDPLSLPDDGMDYLIGEIDCQNIKVGYAPTLFGTEVNSEVAKAVSDGITRIKEGLNVQIDTVDLDWQDPIRAFETLWVAGRGVSFCNQTPQLIDQLGSGFKKLVSAAGHYSLADYLTAISMRSRFSTQINQFFDKYDFLLLPTVPILPFDAELEVPGGMIGKSEILPWTAWTPFTYPFNLSGNPAASIPVGLSSERLPIGMQIVGRRHADIQVLAFCRALELQASFHVTRDESIHADTNREGIQYVK</sequence>
<protein>
    <submittedName>
        <fullName evidence="2">Aspartyl-tRNA(Asn) amidotransferase subunit A @ Glutamyl-tRNA(Gln) amidotransferase subunit A</fullName>
        <ecNumber evidence="2">6.3.5.6</ecNumber>
        <ecNumber evidence="2">6.3.5.7</ecNumber>
    </submittedName>
</protein>
<dbReference type="Gene3D" id="3.90.1300.10">
    <property type="entry name" value="Amidase signature (AS) domain"/>
    <property type="match status" value="1"/>
</dbReference>
<gene>
    <name evidence="2" type="ORF">MNBD_ALPHA11-174</name>
</gene>
<proteinExistence type="predicted"/>
<dbReference type="EMBL" id="UOEQ01000005">
    <property type="protein sequence ID" value="VAW12927.1"/>
    <property type="molecule type" value="Genomic_DNA"/>
</dbReference>
<dbReference type="GO" id="GO:0050566">
    <property type="term" value="F:asparaginyl-tRNA synthase (glutamine-hydrolyzing) activity"/>
    <property type="evidence" value="ECO:0007669"/>
    <property type="project" value="UniProtKB-EC"/>
</dbReference>
<dbReference type="GO" id="GO:0050567">
    <property type="term" value="F:glutaminyl-tRNA synthase (glutamine-hydrolyzing) activity"/>
    <property type="evidence" value="ECO:0007669"/>
    <property type="project" value="UniProtKB-EC"/>
</dbReference>
<keyword evidence="2" id="KW-0436">Ligase</keyword>
<dbReference type="PANTHER" id="PTHR11895:SF7">
    <property type="entry name" value="GLUTAMYL-TRNA(GLN) AMIDOTRANSFERASE SUBUNIT A, MITOCHONDRIAL"/>
    <property type="match status" value="1"/>
</dbReference>
<evidence type="ECO:0000259" key="1">
    <source>
        <dbReference type="Pfam" id="PF01425"/>
    </source>
</evidence>
<dbReference type="PANTHER" id="PTHR11895">
    <property type="entry name" value="TRANSAMIDASE"/>
    <property type="match status" value="1"/>
</dbReference>
<dbReference type="Pfam" id="PF01425">
    <property type="entry name" value="Amidase"/>
    <property type="match status" value="1"/>
</dbReference>
<accession>A0A3B0THZ9</accession>
<dbReference type="EC" id="6.3.5.6" evidence="2"/>
<dbReference type="InterPro" id="IPR000120">
    <property type="entry name" value="Amidase"/>
</dbReference>
<dbReference type="InterPro" id="IPR036928">
    <property type="entry name" value="AS_sf"/>
</dbReference>
<evidence type="ECO:0000313" key="2">
    <source>
        <dbReference type="EMBL" id="VAW12927.1"/>
    </source>
</evidence>
<dbReference type="EC" id="6.3.5.7" evidence="2"/>
<feature type="domain" description="Amidase" evidence="1">
    <location>
        <begin position="22"/>
        <end position="445"/>
    </location>
</feature>
<dbReference type="AlphaFoldDB" id="A0A3B0THZ9"/>
<name>A0A3B0THZ9_9ZZZZ</name>
<reference evidence="2" key="1">
    <citation type="submission" date="2018-06" db="EMBL/GenBank/DDBJ databases">
        <authorList>
            <person name="Zhirakovskaya E."/>
        </authorList>
    </citation>
    <scope>NUCLEOTIDE SEQUENCE</scope>
</reference>
<organism evidence="2">
    <name type="scientific">hydrothermal vent metagenome</name>
    <dbReference type="NCBI Taxonomy" id="652676"/>
    <lineage>
        <taxon>unclassified sequences</taxon>
        <taxon>metagenomes</taxon>
        <taxon>ecological metagenomes</taxon>
    </lineage>
</organism>
<dbReference type="GO" id="GO:0016740">
    <property type="term" value="F:transferase activity"/>
    <property type="evidence" value="ECO:0007669"/>
    <property type="project" value="UniProtKB-KW"/>
</dbReference>
<dbReference type="PROSITE" id="PS00571">
    <property type="entry name" value="AMIDASES"/>
    <property type="match status" value="1"/>
</dbReference>
<dbReference type="InterPro" id="IPR023631">
    <property type="entry name" value="Amidase_dom"/>
</dbReference>
<dbReference type="InterPro" id="IPR020556">
    <property type="entry name" value="Amidase_CS"/>
</dbReference>
<keyword evidence="2" id="KW-0808">Transferase</keyword>